<keyword evidence="6" id="KW-0448">Lipopolysaccharide biosynthesis</keyword>
<dbReference type="UniPathway" id="UPA00030"/>
<dbReference type="HAMAP" id="MF_01942">
    <property type="entry name" value="Lipid_A_LpxL_LpxP"/>
    <property type="match status" value="1"/>
</dbReference>
<keyword evidence="9 11" id="KW-0012">Acyltransferase</keyword>
<keyword evidence="7 10" id="KW-1133">Transmembrane helix</keyword>
<keyword evidence="3" id="KW-0997">Cell inner membrane</keyword>
<dbReference type="Proteomes" id="UP000001508">
    <property type="component" value="Chromosome"/>
</dbReference>
<evidence type="ECO:0000256" key="9">
    <source>
        <dbReference type="ARBA" id="ARBA00023315"/>
    </source>
</evidence>
<dbReference type="InParanoid" id="D6Z0R7"/>
<dbReference type="eggNOG" id="COG1560">
    <property type="taxonomic scope" value="Bacteria"/>
</dbReference>
<evidence type="ECO:0000256" key="2">
    <source>
        <dbReference type="ARBA" id="ARBA00022475"/>
    </source>
</evidence>
<evidence type="ECO:0000256" key="5">
    <source>
        <dbReference type="ARBA" id="ARBA00022692"/>
    </source>
</evidence>
<dbReference type="RefSeq" id="WP_013162827.1">
    <property type="nucleotide sequence ID" value="NC_014216.1"/>
</dbReference>
<dbReference type="CDD" id="cd07984">
    <property type="entry name" value="LPLAT_LABLAT-like"/>
    <property type="match status" value="1"/>
</dbReference>
<keyword evidence="4 11" id="KW-0808">Transferase</keyword>
<keyword evidence="5 10" id="KW-0812">Transmembrane</keyword>
<reference evidence="12" key="1">
    <citation type="submission" date="2010-02" db="EMBL/GenBank/DDBJ databases">
        <title>Complete sequence of Desulfurivibrio alkaliphilus AHT2.</title>
        <authorList>
            <consortium name="US DOE Joint Genome Institute"/>
            <person name="Pitluck S."/>
            <person name="Chertkov O."/>
            <person name="Detter J.C."/>
            <person name="Han C."/>
            <person name="Tapia R."/>
            <person name="Larimer F."/>
            <person name="Land M."/>
            <person name="Hauser L."/>
            <person name="Kyrpides N."/>
            <person name="Mikhailova N."/>
            <person name="Sorokin D.Y."/>
            <person name="Muyzer G."/>
            <person name="Woyke T."/>
        </authorList>
    </citation>
    <scope>NUCLEOTIDE SEQUENCE [LARGE SCALE GENOMIC DNA]</scope>
    <source>
        <strain evidence="12">DSM 19089 / UNIQEM U267 / AHT2</strain>
    </source>
</reference>
<dbReference type="PIRSF" id="PIRSF026649">
    <property type="entry name" value="MsbB"/>
    <property type="match status" value="1"/>
</dbReference>
<dbReference type="InterPro" id="IPR004960">
    <property type="entry name" value="LipA_acyltrans"/>
</dbReference>
<dbReference type="Pfam" id="PF03279">
    <property type="entry name" value="Lip_A_acyltrans"/>
    <property type="match status" value="1"/>
</dbReference>
<dbReference type="GO" id="GO:0009245">
    <property type="term" value="P:lipid A biosynthetic process"/>
    <property type="evidence" value="ECO:0007669"/>
    <property type="project" value="InterPro"/>
</dbReference>
<evidence type="ECO:0000313" key="12">
    <source>
        <dbReference type="Proteomes" id="UP000001508"/>
    </source>
</evidence>
<dbReference type="GO" id="GO:0005886">
    <property type="term" value="C:plasma membrane"/>
    <property type="evidence" value="ECO:0007669"/>
    <property type="project" value="UniProtKB-SubCell"/>
</dbReference>
<evidence type="ECO:0000256" key="10">
    <source>
        <dbReference type="SAM" id="Phobius"/>
    </source>
</evidence>
<dbReference type="PANTHER" id="PTHR30606:SF9">
    <property type="entry name" value="LIPID A BIOSYNTHESIS LAUROYLTRANSFERASE"/>
    <property type="match status" value="1"/>
</dbReference>
<dbReference type="EMBL" id="CP001940">
    <property type="protein sequence ID" value="ADH85296.1"/>
    <property type="molecule type" value="Genomic_DNA"/>
</dbReference>
<keyword evidence="2" id="KW-1003">Cell membrane</keyword>
<organism evidence="11 12">
    <name type="scientific">Desulfurivibrio alkaliphilus (strain DSM 19089 / UNIQEM U267 / AHT2)</name>
    <dbReference type="NCBI Taxonomy" id="589865"/>
    <lineage>
        <taxon>Bacteria</taxon>
        <taxon>Pseudomonadati</taxon>
        <taxon>Thermodesulfobacteriota</taxon>
        <taxon>Desulfobulbia</taxon>
        <taxon>Desulfobulbales</taxon>
        <taxon>Desulfobulbaceae</taxon>
        <taxon>Desulfurivibrio</taxon>
    </lineage>
</organism>
<dbReference type="PANTHER" id="PTHR30606">
    <property type="entry name" value="LIPID A BIOSYNTHESIS LAUROYL ACYLTRANSFERASE"/>
    <property type="match status" value="1"/>
</dbReference>
<protein>
    <submittedName>
        <fullName evidence="11">Lipid A biosynthesis lauroyl (Or palmitoleoyl) acyltransferase</fullName>
    </submittedName>
</protein>
<dbReference type="GO" id="GO:0036104">
    <property type="term" value="P:Kdo2-lipid A biosynthetic process"/>
    <property type="evidence" value="ECO:0007669"/>
    <property type="project" value="UniProtKB-UniPathway"/>
</dbReference>
<dbReference type="GO" id="GO:0016746">
    <property type="term" value="F:acyltransferase activity"/>
    <property type="evidence" value="ECO:0007669"/>
    <property type="project" value="UniProtKB-KW"/>
</dbReference>
<sequence length="322" mass="37139">MKEKKKKKKKLWKKRWKRFKRGQQSSPWTPLSWLSWLGMGLFWLLIQLPTRWLQRLGRGLGLVLYTLLPGRRQIARTNLQLCFPELTDREREHLVRENFASSAMAIFEALLGWWGSDRRIAALYTVEGEENLAAARADGSGVILLGGHYTTLEISGRLFGPHVQGIYPIYKPAKNPVVERLMVQARKRYFDDLLPNTDLRGVVRQLRRGNATWYAPDQDFGRRDTVFAPFMGVPAASLVATARLAKLGRAKVLPFYSQRLPDGRYLVRIEPALENFPSGDDVADATTVNQVIEKQVRRAPEQYLWIHQRFKTRPPGEPDLYR</sequence>
<dbReference type="FunCoup" id="D6Z0R7">
    <property type="interactions" value="243"/>
</dbReference>
<evidence type="ECO:0000256" key="6">
    <source>
        <dbReference type="ARBA" id="ARBA00022985"/>
    </source>
</evidence>
<evidence type="ECO:0000256" key="3">
    <source>
        <dbReference type="ARBA" id="ARBA00022519"/>
    </source>
</evidence>
<evidence type="ECO:0000256" key="1">
    <source>
        <dbReference type="ARBA" id="ARBA00004533"/>
    </source>
</evidence>
<keyword evidence="12" id="KW-1185">Reference proteome</keyword>
<name>D6Z0R7_DESAT</name>
<evidence type="ECO:0000256" key="8">
    <source>
        <dbReference type="ARBA" id="ARBA00023136"/>
    </source>
</evidence>
<feature type="transmembrane region" description="Helical" evidence="10">
    <location>
        <begin position="28"/>
        <end position="46"/>
    </location>
</feature>
<dbReference type="NCBIfam" id="TIGR02207">
    <property type="entry name" value="lipid_A_htrB"/>
    <property type="match status" value="1"/>
</dbReference>
<keyword evidence="8 10" id="KW-0472">Membrane</keyword>
<evidence type="ECO:0000256" key="7">
    <source>
        <dbReference type="ARBA" id="ARBA00022989"/>
    </source>
</evidence>
<dbReference type="KEGG" id="dak:DaAHT2_0590"/>
<dbReference type="HOGENOM" id="CLU_049421_1_0_7"/>
<accession>D6Z0R7</accession>
<gene>
    <name evidence="11" type="ordered locus">DaAHT2_0590</name>
</gene>
<dbReference type="AlphaFoldDB" id="D6Z0R7"/>
<dbReference type="OrthoDB" id="9803456at2"/>
<dbReference type="UniPathway" id="UPA00360">
    <property type="reaction ID" value="UER00485"/>
</dbReference>
<evidence type="ECO:0000256" key="4">
    <source>
        <dbReference type="ARBA" id="ARBA00022679"/>
    </source>
</evidence>
<evidence type="ECO:0000313" key="11">
    <source>
        <dbReference type="EMBL" id="ADH85296.1"/>
    </source>
</evidence>
<comment type="subcellular location">
    <subcellularLocation>
        <location evidence="1">Cell inner membrane</location>
    </subcellularLocation>
</comment>
<dbReference type="GO" id="GO:0009103">
    <property type="term" value="P:lipopolysaccharide biosynthetic process"/>
    <property type="evidence" value="ECO:0007669"/>
    <property type="project" value="UniProtKB-UniPathway"/>
</dbReference>
<dbReference type="STRING" id="589865.DaAHT2_0590"/>
<proteinExistence type="inferred from homology"/>
<dbReference type="InterPro" id="IPR011920">
    <property type="entry name" value="Lipid_A_LpxL_LpxP"/>
</dbReference>